<dbReference type="CDD" id="cd08499">
    <property type="entry name" value="PBP2_Ylib_like"/>
    <property type="match status" value="1"/>
</dbReference>
<keyword evidence="2" id="KW-0813">Transport</keyword>
<evidence type="ECO:0000259" key="5">
    <source>
        <dbReference type="Pfam" id="PF00496"/>
    </source>
</evidence>
<dbReference type="SUPFAM" id="SSF53850">
    <property type="entry name" value="Periplasmic binding protein-like II"/>
    <property type="match status" value="1"/>
</dbReference>
<dbReference type="Proteomes" id="UP001285636">
    <property type="component" value="Unassembled WGS sequence"/>
</dbReference>
<comment type="similarity">
    <text evidence="1">Belongs to the bacterial solute-binding protein 5 family.</text>
</comment>
<feature type="chain" id="PRO_5042616527" evidence="4">
    <location>
        <begin position="22"/>
        <end position="528"/>
    </location>
</feature>
<evidence type="ECO:0000256" key="2">
    <source>
        <dbReference type="ARBA" id="ARBA00022448"/>
    </source>
</evidence>
<dbReference type="Gene3D" id="3.10.105.10">
    <property type="entry name" value="Dipeptide-binding Protein, Domain 3"/>
    <property type="match status" value="1"/>
</dbReference>
<dbReference type="AlphaFoldDB" id="A0AAJ2NMM0"/>
<sequence length="528" mass="58408">MGKIKLFTLFMLVMLISAMMAACSSDANVGEEAADQAEISGGDLVIDVQADPQTLDPHLGNDHQTLNVGRTIYDTLVYTDQELTMHMGLAESFEPIDDTTWEVKVREDVTFHDGSKLNGAVIKANIERLLDPAIASPVAFLFDMITNVEVIDEYTVHIETEFPFAPLPAHFAHPGGHIISAEAIRADYAAMDEGEEPGSVINSNPVGSGYFKFEDRVHGQSVRVVKNEEYWGEAAKVDSITFKVVPEDLTRVAELETNTAQIIGHLNPSDVTRIEQTEGVKVAKEDSVSLAYLGFNNTKEPFDNELVRQAISMAIDKEQIIDGIMDGAALPAKGPLAPPVFGYSDEVEGLPYNVDQAKELLAEAGYEGGFDTTIWTDDARIRIDVAEYLQSQLAEIGIRADIRAMEYGAFLDNITNAEHDMMIGAWGTVTADADYGLYPMFHSSNFGMTGNRTFYANDEVDELLVLGRQETDEGERLNIYKRAQEIIIEEAPLVPLYHTEHLAGLRDEVEGFWIHPSSLYYLRDVTIQ</sequence>
<dbReference type="InterPro" id="IPR000914">
    <property type="entry name" value="SBP_5_dom"/>
</dbReference>
<keyword evidence="3 4" id="KW-0732">Signal</keyword>
<comment type="caution">
    <text evidence="6">The sequence shown here is derived from an EMBL/GenBank/DDBJ whole genome shotgun (WGS) entry which is preliminary data.</text>
</comment>
<dbReference type="PANTHER" id="PTHR30290">
    <property type="entry name" value="PERIPLASMIC BINDING COMPONENT OF ABC TRANSPORTER"/>
    <property type="match status" value="1"/>
</dbReference>
<dbReference type="PIRSF" id="PIRSF002741">
    <property type="entry name" value="MppA"/>
    <property type="match status" value="1"/>
</dbReference>
<dbReference type="GO" id="GO:0015833">
    <property type="term" value="P:peptide transport"/>
    <property type="evidence" value="ECO:0007669"/>
    <property type="project" value="TreeGrafter"/>
</dbReference>
<evidence type="ECO:0000256" key="1">
    <source>
        <dbReference type="ARBA" id="ARBA00005695"/>
    </source>
</evidence>
<proteinExistence type="inferred from homology"/>
<dbReference type="GO" id="GO:0042597">
    <property type="term" value="C:periplasmic space"/>
    <property type="evidence" value="ECO:0007669"/>
    <property type="project" value="UniProtKB-ARBA"/>
</dbReference>
<evidence type="ECO:0000256" key="3">
    <source>
        <dbReference type="ARBA" id="ARBA00022729"/>
    </source>
</evidence>
<reference evidence="6" key="1">
    <citation type="submission" date="2023-10" db="EMBL/GenBank/DDBJ databases">
        <title>Screening of Alkalihalophilus pseudofirmusBZ-TG-HK211 and Its Alleviation of Salt Stress on Rapeseed Growth.</title>
        <authorList>
            <person name="Zhao B."/>
            <person name="Guo T."/>
        </authorList>
    </citation>
    <scope>NUCLEOTIDE SEQUENCE</scope>
    <source>
        <strain evidence="6">BZ-TG-HK211</strain>
    </source>
</reference>
<dbReference type="Gene3D" id="3.40.190.10">
    <property type="entry name" value="Periplasmic binding protein-like II"/>
    <property type="match status" value="1"/>
</dbReference>
<dbReference type="InterPro" id="IPR030678">
    <property type="entry name" value="Peptide/Ni-bd"/>
</dbReference>
<gene>
    <name evidence="6" type="ORF">RYX45_03175</name>
</gene>
<dbReference type="PANTHER" id="PTHR30290:SF9">
    <property type="entry name" value="OLIGOPEPTIDE-BINDING PROTEIN APPA"/>
    <property type="match status" value="1"/>
</dbReference>
<protein>
    <submittedName>
        <fullName evidence="6">Glutathione ABC transporter substrate-binding protein</fullName>
    </submittedName>
</protein>
<feature type="signal peptide" evidence="4">
    <location>
        <begin position="1"/>
        <end position="21"/>
    </location>
</feature>
<evidence type="ECO:0000313" key="6">
    <source>
        <dbReference type="EMBL" id="MDV2884165.1"/>
    </source>
</evidence>
<dbReference type="InterPro" id="IPR039424">
    <property type="entry name" value="SBP_5"/>
</dbReference>
<dbReference type="RefSeq" id="WP_323465847.1">
    <property type="nucleotide sequence ID" value="NZ_CP117835.1"/>
</dbReference>
<accession>A0AAJ2NMM0</accession>
<evidence type="ECO:0000256" key="4">
    <source>
        <dbReference type="SAM" id="SignalP"/>
    </source>
</evidence>
<name>A0AAJ2NMM0_ALKPS</name>
<dbReference type="PROSITE" id="PS51257">
    <property type="entry name" value="PROKAR_LIPOPROTEIN"/>
    <property type="match status" value="1"/>
</dbReference>
<feature type="domain" description="Solute-binding protein family 5" evidence="5">
    <location>
        <begin position="85"/>
        <end position="446"/>
    </location>
</feature>
<evidence type="ECO:0000313" key="7">
    <source>
        <dbReference type="Proteomes" id="UP001285636"/>
    </source>
</evidence>
<dbReference type="GO" id="GO:0043190">
    <property type="term" value="C:ATP-binding cassette (ABC) transporter complex"/>
    <property type="evidence" value="ECO:0007669"/>
    <property type="project" value="InterPro"/>
</dbReference>
<organism evidence="6 7">
    <name type="scientific">Alkalihalophilus pseudofirmus</name>
    <name type="common">Bacillus pseudofirmus</name>
    <dbReference type="NCBI Taxonomy" id="79885"/>
    <lineage>
        <taxon>Bacteria</taxon>
        <taxon>Bacillati</taxon>
        <taxon>Bacillota</taxon>
        <taxon>Bacilli</taxon>
        <taxon>Bacillales</taxon>
        <taxon>Bacillaceae</taxon>
        <taxon>Alkalihalophilus</taxon>
    </lineage>
</organism>
<dbReference type="Gene3D" id="3.90.76.10">
    <property type="entry name" value="Dipeptide-binding Protein, Domain 1"/>
    <property type="match status" value="1"/>
</dbReference>
<dbReference type="EMBL" id="JAWJAY010000001">
    <property type="protein sequence ID" value="MDV2884165.1"/>
    <property type="molecule type" value="Genomic_DNA"/>
</dbReference>
<dbReference type="Pfam" id="PF00496">
    <property type="entry name" value="SBP_bac_5"/>
    <property type="match status" value="1"/>
</dbReference>
<dbReference type="GO" id="GO:1904680">
    <property type="term" value="F:peptide transmembrane transporter activity"/>
    <property type="evidence" value="ECO:0007669"/>
    <property type="project" value="TreeGrafter"/>
</dbReference>